<dbReference type="GO" id="GO:0003700">
    <property type="term" value="F:DNA-binding transcription factor activity"/>
    <property type="evidence" value="ECO:0007669"/>
    <property type="project" value="InterPro"/>
</dbReference>
<dbReference type="GO" id="GO:0043565">
    <property type="term" value="F:sequence-specific DNA binding"/>
    <property type="evidence" value="ECO:0007669"/>
    <property type="project" value="InterPro"/>
</dbReference>
<gene>
    <name evidence="5" type="ORF">SAMN00777080_2437</name>
</gene>
<dbReference type="PANTHER" id="PTHR43280">
    <property type="entry name" value="ARAC-FAMILY TRANSCRIPTIONAL REGULATOR"/>
    <property type="match status" value="1"/>
</dbReference>
<dbReference type="InterPro" id="IPR009057">
    <property type="entry name" value="Homeodomain-like_sf"/>
</dbReference>
<evidence type="ECO:0000256" key="1">
    <source>
        <dbReference type="ARBA" id="ARBA00023015"/>
    </source>
</evidence>
<protein>
    <submittedName>
        <fullName evidence="5">AraC-type DNA-binding protein</fullName>
    </submittedName>
</protein>
<evidence type="ECO:0000313" key="6">
    <source>
        <dbReference type="Proteomes" id="UP000192333"/>
    </source>
</evidence>
<dbReference type="OrthoDB" id="952277at2"/>
<organism evidence="5 6">
    <name type="scientific">Aquiflexum balticum DSM 16537</name>
    <dbReference type="NCBI Taxonomy" id="758820"/>
    <lineage>
        <taxon>Bacteria</taxon>
        <taxon>Pseudomonadati</taxon>
        <taxon>Bacteroidota</taxon>
        <taxon>Cytophagia</taxon>
        <taxon>Cytophagales</taxon>
        <taxon>Cyclobacteriaceae</taxon>
        <taxon>Aquiflexum</taxon>
    </lineage>
</organism>
<keyword evidence="6" id="KW-1185">Reference proteome</keyword>
<feature type="domain" description="HTH araC/xylS-type" evidence="4">
    <location>
        <begin position="68"/>
        <end position="168"/>
    </location>
</feature>
<accession>A0A1W2H4F2</accession>
<evidence type="ECO:0000256" key="3">
    <source>
        <dbReference type="ARBA" id="ARBA00023163"/>
    </source>
</evidence>
<name>A0A1W2H4F2_9BACT</name>
<dbReference type="AlphaFoldDB" id="A0A1W2H4F2"/>
<dbReference type="SMART" id="SM00342">
    <property type="entry name" value="HTH_ARAC"/>
    <property type="match status" value="1"/>
</dbReference>
<evidence type="ECO:0000313" key="5">
    <source>
        <dbReference type="EMBL" id="SMD43827.1"/>
    </source>
</evidence>
<dbReference type="PROSITE" id="PS01124">
    <property type="entry name" value="HTH_ARAC_FAMILY_2"/>
    <property type="match status" value="1"/>
</dbReference>
<reference evidence="6" key="1">
    <citation type="submission" date="2017-04" db="EMBL/GenBank/DDBJ databases">
        <authorList>
            <person name="Varghese N."/>
            <person name="Submissions S."/>
        </authorList>
    </citation>
    <scope>NUCLEOTIDE SEQUENCE [LARGE SCALE GENOMIC DNA]</scope>
    <source>
        <strain evidence="6">DSM 16537</strain>
    </source>
</reference>
<keyword evidence="2 5" id="KW-0238">DNA-binding</keyword>
<keyword evidence="3" id="KW-0804">Transcription</keyword>
<dbReference type="Gene3D" id="1.10.10.60">
    <property type="entry name" value="Homeodomain-like"/>
    <property type="match status" value="2"/>
</dbReference>
<proteinExistence type="predicted"/>
<evidence type="ECO:0000259" key="4">
    <source>
        <dbReference type="PROSITE" id="PS01124"/>
    </source>
</evidence>
<dbReference type="EMBL" id="LT838813">
    <property type="protein sequence ID" value="SMD43827.1"/>
    <property type="molecule type" value="Genomic_DNA"/>
</dbReference>
<dbReference type="STRING" id="758820.SAMN00777080_2437"/>
<keyword evidence="1" id="KW-0805">Transcription regulation</keyword>
<dbReference type="InterPro" id="IPR018060">
    <property type="entry name" value="HTH_AraC"/>
</dbReference>
<evidence type="ECO:0000256" key="2">
    <source>
        <dbReference type="ARBA" id="ARBA00023125"/>
    </source>
</evidence>
<dbReference type="SUPFAM" id="SSF46689">
    <property type="entry name" value="Homeodomain-like"/>
    <property type="match status" value="1"/>
</dbReference>
<sequence length="177" mass="20726">MVSLRCILAVKEELRSLGIKFVNVSLGEVEIFEKITKNQMEELRRNLKHIGLELLEDKRNILINKIKNEVVTLIHHSESILKVNFSDHLSEQLGYDYTYLSNLFSDVMGITIQQFIIFNKIEKAKELLLYNELNLTEISYKLDYSSVSHLSNQFKKVTGLTPSYFKQMKELRRAQQK</sequence>
<dbReference type="PANTHER" id="PTHR43280:SF28">
    <property type="entry name" value="HTH-TYPE TRANSCRIPTIONAL ACTIVATOR RHAS"/>
    <property type="match status" value="1"/>
</dbReference>
<dbReference type="Pfam" id="PF12833">
    <property type="entry name" value="HTH_18"/>
    <property type="match status" value="1"/>
</dbReference>
<dbReference type="Proteomes" id="UP000192333">
    <property type="component" value="Chromosome I"/>
</dbReference>
<dbReference type="RefSeq" id="WP_084120692.1">
    <property type="nucleotide sequence ID" value="NZ_LT838813.1"/>
</dbReference>